<dbReference type="EMBL" id="JAHBCL010000032">
    <property type="protein sequence ID" value="MBS7528146.1"/>
    <property type="molecule type" value="Genomic_DNA"/>
</dbReference>
<evidence type="ECO:0000256" key="4">
    <source>
        <dbReference type="SAM" id="SignalP"/>
    </source>
</evidence>
<dbReference type="PANTHER" id="PTHR47235:SF1">
    <property type="entry name" value="BLR6548 PROTEIN"/>
    <property type="match status" value="1"/>
</dbReference>
<dbReference type="RefSeq" id="WP_213238003.1">
    <property type="nucleotide sequence ID" value="NZ_JAHBCL010000032.1"/>
</dbReference>
<feature type="chain" id="PRO_5045128454" evidence="4">
    <location>
        <begin position="20"/>
        <end position="432"/>
    </location>
</feature>
<dbReference type="PANTHER" id="PTHR47235">
    <property type="entry name" value="BLR6548 PROTEIN"/>
    <property type="match status" value="1"/>
</dbReference>
<evidence type="ECO:0000256" key="1">
    <source>
        <dbReference type="ARBA" id="ARBA00010062"/>
    </source>
</evidence>
<keyword evidence="2 4" id="KW-0732">Signal</keyword>
<dbReference type="InterPro" id="IPR028081">
    <property type="entry name" value="Leu-bd"/>
</dbReference>
<dbReference type="PROSITE" id="PS51257">
    <property type="entry name" value="PROKAR_LIPOPROTEIN"/>
    <property type="match status" value="1"/>
</dbReference>
<evidence type="ECO:0000256" key="3">
    <source>
        <dbReference type="SAM" id="MobiDB-lite"/>
    </source>
</evidence>
<protein>
    <submittedName>
        <fullName evidence="6">ABC transporter substrate-binding protein</fullName>
    </submittedName>
</protein>
<feature type="domain" description="Leucine-binding protein" evidence="5">
    <location>
        <begin position="62"/>
        <end position="412"/>
    </location>
</feature>
<feature type="signal peptide" evidence="4">
    <location>
        <begin position="1"/>
        <end position="19"/>
    </location>
</feature>
<dbReference type="Pfam" id="PF13458">
    <property type="entry name" value="Peripla_BP_6"/>
    <property type="match status" value="1"/>
</dbReference>
<evidence type="ECO:0000313" key="7">
    <source>
        <dbReference type="Proteomes" id="UP000746471"/>
    </source>
</evidence>
<accession>A0ABS5PST6</accession>
<reference evidence="6 7" key="1">
    <citation type="submission" date="2021-05" db="EMBL/GenBank/DDBJ databases">
        <title>Fusibacter ferrireducens sp. nov., an anaerobic, sulfur- and Fe-reducing bacterium isolated from the mangrove sediment.</title>
        <authorList>
            <person name="Qiu D."/>
        </authorList>
    </citation>
    <scope>NUCLEOTIDE SEQUENCE [LARGE SCALE GENOMIC DNA]</scope>
    <source>
        <strain evidence="6 7">DSM 12116</strain>
    </source>
</reference>
<comment type="similarity">
    <text evidence="1">Belongs to the leucine-binding protein family.</text>
</comment>
<dbReference type="InterPro" id="IPR028082">
    <property type="entry name" value="Peripla_BP_I"/>
</dbReference>
<name>A0ABS5PST6_9FIRM</name>
<feature type="region of interest" description="Disordered" evidence="3">
    <location>
        <begin position="27"/>
        <end position="55"/>
    </location>
</feature>
<organism evidence="6 7">
    <name type="scientific">Fusibacter paucivorans</name>
    <dbReference type="NCBI Taxonomy" id="76009"/>
    <lineage>
        <taxon>Bacteria</taxon>
        <taxon>Bacillati</taxon>
        <taxon>Bacillota</taxon>
        <taxon>Clostridia</taxon>
        <taxon>Eubacteriales</taxon>
        <taxon>Eubacteriales Family XII. Incertae Sedis</taxon>
        <taxon>Fusibacter</taxon>
    </lineage>
</organism>
<dbReference type="SUPFAM" id="SSF53822">
    <property type="entry name" value="Periplasmic binding protein-like I"/>
    <property type="match status" value="1"/>
</dbReference>
<keyword evidence="7" id="KW-1185">Reference proteome</keyword>
<sequence>MNLKRSLVMVLVIMLAAMAFTGCGSQETPAASSGSSSSSSAGETSAEAPAEETAQGVTDDKILIGNSAATSGAFAPIGLPFIHGIESYLAYVNEGGGVDGRQIEFLHYDDEFDPALTSQYLEKLIYEDEVFAIVGHFGSPCIAATLPDLEDSGIPAVYFAGGVADLYSTDDPDRNIYPVQPIYPYEGKIMAAYAVSYFDAKTVGIIYTNNEAGLNTYEGIKEQLAEYPDIQVVAEESVSPGLTDATAQVLKVKEANPDVLVIPSLSAELAPVIKTMEQQGLTDVPIVTTYSNVSSVFVDSNYNEAPNTMDNLYGLGWVDLEGNPAVWDEFTKYMTELGYEDELNAYSATGWIAGNFFSEGVRRVAESGEVLTWENYMNALEDAPISNPFGGSIDFSDGMRTGTQQMVLSRVDVNSPSKWTAVSGFNGVDDLK</sequence>
<comment type="caution">
    <text evidence="6">The sequence shown here is derived from an EMBL/GenBank/DDBJ whole genome shotgun (WGS) entry which is preliminary data.</text>
</comment>
<dbReference type="CDD" id="cd06343">
    <property type="entry name" value="PBP1_ABC_ligand_binding-like"/>
    <property type="match status" value="1"/>
</dbReference>
<evidence type="ECO:0000313" key="6">
    <source>
        <dbReference type="EMBL" id="MBS7528146.1"/>
    </source>
</evidence>
<proteinExistence type="inferred from homology"/>
<gene>
    <name evidence="6" type="ORF">KHM83_15775</name>
</gene>
<evidence type="ECO:0000259" key="5">
    <source>
        <dbReference type="Pfam" id="PF13458"/>
    </source>
</evidence>
<dbReference type="Gene3D" id="3.40.50.2300">
    <property type="match status" value="2"/>
</dbReference>
<evidence type="ECO:0000256" key="2">
    <source>
        <dbReference type="ARBA" id="ARBA00022729"/>
    </source>
</evidence>
<dbReference type="Proteomes" id="UP000746471">
    <property type="component" value="Unassembled WGS sequence"/>
</dbReference>